<evidence type="ECO:0000259" key="6">
    <source>
        <dbReference type="Pfam" id="PF09084"/>
    </source>
</evidence>
<evidence type="ECO:0000256" key="4">
    <source>
        <dbReference type="SAM" id="MobiDB-lite"/>
    </source>
</evidence>
<dbReference type="PANTHER" id="PTHR30024">
    <property type="entry name" value="ALIPHATIC SULFONATES-BINDING PROTEIN-RELATED"/>
    <property type="match status" value="1"/>
</dbReference>
<gene>
    <name evidence="7" type="ORF">JJN12_09215</name>
</gene>
<dbReference type="PROSITE" id="PS51257">
    <property type="entry name" value="PROKAR_LIPOPROTEIN"/>
    <property type="match status" value="1"/>
</dbReference>
<dbReference type="EMBL" id="JAEPRJ010000001">
    <property type="protein sequence ID" value="MBK5897953.1"/>
    <property type="molecule type" value="Genomic_DNA"/>
</dbReference>
<feature type="domain" description="SsuA/THI5-like" evidence="6">
    <location>
        <begin position="93"/>
        <end position="298"/>
    </location>
</feature>
<accession>A0ABS1J341</accession>
<comment type="similarity">
    <text evidence="2">Belongs to the bacterial solute-binding protein SsuA/TauA family.</text>
</comment>
<evidence type="ECO:0000313" key="7">
    <source>
        <dbReference type="EMBL" id="MBK5897953.1"/>
    </source>
</evidence>
<dbReference type="RefSeq" id="WP_208429409.1">
    <property type="nucleotide sequence ID" value="NZ_JAEPRJ010000001.1"/>
</dbReference>
<evidence type="ECO:0000256" key="2">
    <source>
        <dbReference type="ARBA" id="ARBA00010742"/>
    </source>
</evidence>
<protein>
    <submittedName>
        <fullName evidence="7">ABC transporter substrate-binding protein</fullName>
    </submittedName>
</protein>
<dbReference type="Gene3D" id="3.40.190.10">
    <property type="entry name" value="Periplasmic binding protein-like II"/>
    <property type="match status" value="2"/>
</dbReference>
<reference evidence="7 8" key="1">
    <citation type="submission" date="2021-01" db="EMBL/GenBank/DDBJ databases">
        <title>Isolation and description of Catonella massiliensis sp. nov., a novel Catonella species, isolated from a stable periodontitis subject.</title>
        <authorList>
            <person name="Antezack A."/>
            <person name="Boxberger M."/>
            <person name="La Scola B."/>
            <person name="Monnet-Corti V."/>
        </authorList>
    </citation>
    <scope>NUCLEOTIDE SEQUENCE [LARGE SCALE GENOMIC DNA]</scope>
    <source>
        <strain evidence="7 8">Marseille-Q4567</strain>
    </source>
</reference>
<feature type="chain" id="PRO_5046658877" evidence="5">
    <location>
        <begin position="23"/>
        <end position="371"/>
    </location>
</feature>
<dbReference type="Pfam" id="PF09084">
    <property type="entry name" value="NMT1"/>
    <property type="match status" value="1"/>
</dbReference>
<name>A0ABS1J341_9FIRM</name>
<proteinExistence type="inferred from homology"/>
<evidence type="ECO:0000256" key="5">
    <source>
        <dbReference type="SAM" id="SignalP"/>
    </source>
</evidence>
<dbReference type="SUPFAM" id="SSF53850">
    <property type="entry name" value="Periplasmic binding protein-like II"/>
    <property type="match status" value="1"/>
</dbReference>
<evidence type="ECO:0000313" key="8">
    <source>
        <dbReference type="Proteomes" id="UP000604730"/>
    </source>
</evidence>
<comment type="subcellular location">
    <subcellularLocation>
        <location evidence="1">Periplasm</location>
    </subcellularLocation>
</comment>
<keyword evidence="3 5" id="KW-0732">Signal</keyword>
<sequence length="371" mass="39260">MKKVLSIALCAVVAFSVVGCGAKSSSDSAKTSSKTEVSASQAASKSSAASTASAKSSVASAVNTADEEAWKKEPAYGKTLKFLTGDGCTSAVNVAQELGYYKEQGLTVEGFKGDSDVEAIGTNQVQIAIGHIAKSMVPATNGVNLCFVGGAHLLTGCKAMYVLDESNYKSYDDLKGKSISAPSGIGTADYNISARLFIEAGIDPLKDLKIVQVEKDACVAAMKSGEIAAALLPESYGYPLVKQGLLRKVESADGNSRNELCCIVMMNKDFIKENPITSAKMASAVKKALKWMGDNPEDCTKLLMKIGLNGSDYDMNLELNKLMQFGKQTDDYTTEQMKSIVDGYINAKLITATTDADAVYKSIWNPIGSAE</sequence>
<dbReference type="InterPro" id="IPR015168">
    <property type="entry name" value="SsuA/THI5"/>
</dbReference>
<comment type="caution">
    <text evidence="7">The sequence shown here is derived from an EMBL/GenBank/DDBJ whole genome shotgun (WGS) entry which is preliminary data.</text>
</comment>
<dbReference type="Proteomes" id="UP000604730">
    <property type="component" value="Unassembled WGS sequence"/>
</dbReference>
<feature type="signal peptide" evidence="5">
    <location>
        <begin position="1"/>
        <end position="22"/>
    </location>
</feature>
<keyword evidence="8" id="KW-1185">Reference proteome</keyword>
<feature type="region of interest" description="Disordered" evidence="4">
    <location>
        <begin position="22"/>
        <end position="45"/>
    </location>
</feature>
<evidence type="ECO:0000256" key="3">
    <source>
        <dbReference type="ARBA" id="ARBA00022729"/>
    </source>
</evidence>
<organism evidence="7 8">
    <name type="scientific">Catonella massiliensis</name>
    <dbReference type="NCBI Taxonomy" id="2799636"/>
    <lineage>
        <taxon>Bacteria</taxon>
        <taxon>Bacillati</taxon>
        <taxon>Bacillota</taxon>
        <taxon>Clostridia</taxon>
        <taxon>Lachnospirales</taxon>
        <taxon>Lachnospiraceae</taxon>
        <taxon>Catonella</taxon>
    </lineage>
</organism>
<dbReference type="PANTHER" id="PTHR30024:SF47">
    <property type="entry name" value="TAURINE-BINDING PERIPLASMIC PROTEIN"/>
    <property type="match status" value="1"/>
</dbReference>
<evidence type="ECO:0000256" key="1">
    <source>
        <dbReference type="ARBA" id="ARBA00004418"/>
    </source>
</evidence>